<dbReference type="PANTHER" id="PTHR38761:SF1">
    <property type="entry name" value="GLUTAMATE--CYSTEINE LIGASE"/>
    <property type="match status" value="1"/>
</dbReference>
<dbReference type="EMBL" id="BNJR01000014">
    <property type="protein sequence ID" value="GHP14215.1"/>
    <property type="molecule type" value="Genomic_DNA"/>
</dbReference>
<evidence type="ECO:0000256" key="5">
    <source>
        <dbReference type="ARBA" id="ARBA00022741"/>
    </source>
</evidence>
<proteinExistence type="inferred from homology"/>
<comment type="caution">
    <text evidence="11">The sequence shown here is derived from an EMBL/GenBank/DDBJ whole genome shotgun (WGS) entry which is preliminary data.</text>
</comment>
<dbReference type="SUPFAM" id="SSF55931">
    <property type="entry name" value="Glutamine synthetase/guanido kinase"/>
    <property type="match status" value="1"/>
</dbReference>
<dbReference type="EC" id="6.3.2.2" evidence="2 9"/>
<dbReference type="InterPro" id="IPR007370">
    <property type="entry name" value="Glu_cys_ligase"/>
</dbReference>
<evidence type="ECO:0000313" key="11">
    <source>
        <dbReference type="EMBL" id="GHP14215.1"/>
    </source>
</evidence>
<keyword evidence="4 8" id="KW-0317">Glutathione biosynthesis</keyword>
<protein>
    <recommendedName>
        <fullName evidence="2 9">Glutamate--cysteine ligase</fullName>
        <ecNumber evidence="2 9">6.3.2.2</ecNumber>
    </recommendedName>
</protein>
<evidence type="ECO:0000256" key="9">
    <source>
        <dbReference type="RuleBase" id="RU004391"/>
    </source>
</evidence>
<reference evidence="11 12" key="1">
    <citation type="journal article" date="2021" name="Int. J. Syst. Evol. Microbiol.">
        <title>Lentilactobacillus fungorum sp. nov., isolated from spent mushroom substrates.</title>
        <authorList>
            <person name="Tohno M."/>
            <person name="Tanizawa Y."/>
            <person name="Kojima Y."/>
            <person name="Sakamoto M."/>
            <person name="Ohkuma M."/>
            <person name="Kobayashi H."/>
        </authorList>
    </citation>
    <scope>NUCLEOTIDE SEQUENCE [LARGE SCALE GENOMIC DNA]</scope>
    <source>
        <strain evidence="11 12">YK48G</strain>
    </source>
</reference>
<dbReference type="Gene3D" id="3.30.590.20">
    <property type="match status" value="1"/>
</dbReference>
<dbReference type="InterPro" id="IPR006334">
    <property type="entry name" value="Glut_cys_ligase"/>
</dbReference>
<comment type="similarity">
    <text evidence="8">Belongs to the glutamate--cysteine ligase type 1 family.</text>
</comment>
<name>A0ABQ3VZ76_9LACO</name>
<evidence type="ECO:0000256" key="4">
    <source>
        <dbReference type="ARBA" id="ARBA00022684"/>
    </source>
</evidence>
<organism evidence="11 12">
    <name type="scientific">Lentilactobacillus fungorum</name>
    <dbReference type="NCBI Taxonomy" id="2201250"/>
    <lineage>
        <taxon>Bacteria</taxon>
        <taxon>Bacillati</taxon>
        <taxon>Bacillota</taxon>
        <taxon>Bacilli</taxon>
        <taxon>Lactobacillales</taxon>
        <taxon>Lactobacillaceae</taxon>
        <taxon>Lentilactobacillus</taxon>
    </lineage>
</organism>
<evidence type="ECO:0000256" key="1">
    <source>
        <dbReference type="ARBA" id="ARBA00005006"/>
    </source>
</evidence>
<evidence type="ECO:0000313" key="12">
    <source>
        <dbReference type="Proteomes" id="UP000604765"/>
    </source>
</evidence>
<keyword evidence="3 8" id="KW-0436">Ligase</keyword>
<dbReference type="PANTHER" id="PTHR38761">
    <property type="entry name" value="GLUTAMATE--CYSTEINE LIGASE"/>
    <property type="match status" value="1"/>
</dbReference>
<evidence type="ECO:0000256" key="3">
    <source>
        <dbReference type="ARBA" id="ARBA00022598"/>
    </source>
</evidence>
<dbReference type="InterPro" id="IPR014746">
    <property type="entry name" value="Gln_synth/guanido_kin_cat_dom"/>
</dbReference>
<keyword evidence="6" id="KW-0067">ATP-binding</keyword>
<evidence type="ECO:0000256" key="8">
    <source>
        <dbReference type="RuleBase" id="RU003544"/>
    </source>
</evidence>
<sequence length="266" mass="30502">MFDEIGQIIFDNEIVASASDFNMGIEVETIRVDSAGRLTKQPYPKALGNQRKNHFIKTDVYQVQSEIITPTARKSFDAMHYLMALNDTLRNALEPNELLWPLSMPPILPQDKTNISIANVEPKQRAYYEKWIKTRSDTQGLPVGVHLNVSVNDGVLRTVWEAQREQYQSYADFVNDIYIKLAQGFTYYRWLITYLFGNSPIAERNYFKPDEDQPSHEVRSIRSSHYGLLRMFLIITDQCANTSITLKKTLKPAACSVKRSIIPAFG</sequence>
<keyword evidence="12" id="KW-1185">Reference proteome</keyword>
<feature type="domain" description="Glutamate--cysteine ligase" evidence="10">
    <location>
        <begin position="13"/>
        <end position="211"/>
    </location>
</feature>
<dbReference type="Pfam" id="PF04262">
    <property type="entry name" value="Glu_cys_ligase"/>
    <property type="match status" value="1"/>
</dbReference>
<evidence type="ECO:0000256" key="2">
    <source>
        <dbReference type="ARBA" id="ARBA00012220"/>
    </source>
</evidence>
<gene>
    <name evidence="11" type="ORF">YK48G_16400</name>
</gene>
<accession>A0ABQ3VZ76</accession>
<comment type="catalytic activity">
    <reaction evidence="7 9">
        <text>L-cysteine + L-glutamate + ATP = gamma-L-glutamyl-L-cysteine + ADP + phosphate + H(+)</text>
        <dbReference type="Rhea" id="RHEA:13285"/>
        <dbReference type="ChEBI" id="CHEBI:15378"/>
        <dbReference type="ChEBI" id="CHEBI:29985"/>
        <dbReference type="ChEBI" id="CHEBI:30616"/>
        <dbReference type="ChEBI" id="CHEBI:35235"/>
        <dbReference type="ChEBI" id="CHEBI:43474"/>
        <dbReference type="ChEBI" id="CHEBI:58173"/>
        <dbReference type="ChEBI" id="CHEBI:456216"/>
        <dbReference type="EC" id="6.3.2.2"/>
    </reaction>
</comment>
<evidence type="ECO:0000256" key="6">
    <source>
        <dbReference type="ARBA" id="ARBA00022840"/>
    </source>
</evidence>
<dbReference type="Proteomes" id="UP000604765">
    <property type="component" value="Unassembled WGS sequence"/>
</dbReference>
<evidence type="ECO:0000259" key="10">
    <source>
        <dbReference type="Pfam" id="PF04262"/>
    </source>
</evidence>
<keyword evidence="5" id="KW-0547">Nucleotide-binding</keyword>
<dbReference type="RefSeq" id="WP_232365326.1">
    <property type="nucleotide sequence ID" value="NZ_BNJR01000014.1"/>
</dbReference>
<comment type="pathway">
    <text evidence="1 9">Sulfur metabolism; glutathione biosynthesis; glutathione from L-cysteine and L-glutamate: step 1/2.</text>
</comment>
<evidence type="ECO:0000256" key="7">
    <source>
        <dbReference type="ARBA" id="ARBA00048819"/>
    </source>
</evidence>